<reference evidence="2 3" key="1">
    <citation type="submission" date="2016-11" db="EMBL/GenBank/DDBJ databases">
        <title>The macronuclear genome of Stentor coeruleus: a giant cell with tiny introns.</title>
        <authorList>
            <person name="Slabodnick M."/>
            <person name="Ruby J.G."/>
            <person name="Reiff S.B."/>
            <person name="Swart E.C."/>
            <person name="Gosai S."/>
            <person name="Prabakaran S."/>
            <person name="Witkowska E."/>
            <person name="Larue G.E."/>
            <person name="Fisher S."/>
            <person name="Freeman R.M."/>
            <person name="Gunawardena J."/>
            <person name="Chu W."/>
            <person name="Stover N.A."/>
            <person name="Gregory B.D."/>
            <person name="Nowacki M."/>
            <person name="Derisi J."/>
            <person name="Roy S.W."/>
            <person name="Marshall W.F."/>
            <person name="Sood P."/>
        </authorList>
    </citation>
    <scope>NUCLEOTIDE SEQUENCE [LARGE SCALE GENOMIC DNA]</scope>
    <source>
        <strain evidence="2">WM001</strain>
    </source>
</reference>
<evidence type="ECO:0000313" key="2">
    <source>
        <dbReference type="EMBL" id="OMJ75109.1"/>
    </source>
</evidence>
<dbReference type="AlphaFoldDB" id="A0A1R2BEA0"/>
<dbReference type="OrthoDB" id="441412at2759"/>
<comment type="caution">
    <text evidence="2">The sequence shown here is derived from an EMBL/GenBank/DDBJ whole genome shotgun (WGS) entry which is preliminary data.</text>
</comment>
<organism evidence="2 3">
    <name type="scientific">Stentor coeruleus</name>
    <dbReference type="NCBI Taxonomy" id="5963"/>
    <lineage>
        <taxon>Eukaryota</taxon>
        <taxon>Sar</taxon>
        <taxon>Alveolata</taxon>
        <taxon>Ciliophora</taxon>
        <taxon>Postciliodesmatophora</taxon>
        <taxon>Heterotrichea</taxon>
        <taxon>Heterotrichida</taxon>
        <taxon>Stentoridae</taxon>
        <taxon>Stentor</taxon>
    </lineage>
</organism>
<gene>
    <name evidence="2" type="ORF">SteCoe_25848</name>
</gene>
<dbReference type="SUPFAM" id="SSF51206">
    <property type="entry name" value="cAMP-binding domain-like"/>
    <property type="match status" value="1"/>
</dbReference>
<name>A0A1R2BEA0_9CILI</name>
<accession>A0A1R2BEA0</accession>
<dbReference type="CDD" id="cd00038">
    <property type="entry name" value="CAP_ED"/>
    <property type="match status" value="1"/>
</dbReference>
<dbReference type="EMBL" id="MPUH01000710">
    <property type="protein sequence ID" value="OMJ75109.1"/>
    <property type="molecule type" value="Genomic_DNA"/>
</dbReference>
<dbReference type="InterPro" id="IPR018490">
    <property type="entry name" value="cNMP-bd_dom_sf"/>
</dbReference>
<proteinExistence type="predicted"/>
<dbReference type="InterPro" id="IPR000595">
    <property type="entry name" value="cNMP-bd_dom"/>
</dbReference>
<dbReference type="PROSITE" id="PS50042">
    <property type="entry name" value="CNMP_BINDING_3"/>
    <property type="match status" value="1"/>
</dbReference>
<protein>
    <recommendedName>
        <fullName evidence="1">Cyclic nucleotide-binding domain-containing protein</fullName>
    </recommendedName>
</protein>
<dbReference type="InterPro" id="IPR014710">
    <property type="entry name" value="RmlC-like_jellyroll"/>
</dbReference>
<keyword evidence="3" id="KW-1185">Reference proteome</keyword>
<dbReference type="Gene3D" id="2.60.120.10">
    <property type="entry name" value="Jelly Rolls"/>
    <property type="match status" value="1"/>
</dbReference>
<evidence type="ECO:0000313" key="3">
    <source>
        <dbReference type="Proteomes" id="UP000187209"/>
    </source>
</evidence>
<evidence type="ECO:0000259" key="1">
    <source>
        <dbReference type="PROSITE" id="PS50042"/>
    </source>
</evidence>
<sequence>MDKAQEFLRVYIIDSYPEILSEVQTKRSCKALLYYQRKTVEKIYKNGLINEIEYDTLIDTVESAIRIVTFKGLPSMPILREIMINRFPGADPSEMNFLLSKIIERKYQPDTYVFEEGDEFKGAFFIIRGRVNEKSSWINQELIIGNIVGVQYLLPELSNTYLSTAKTSTYAILAVIPKEIIEYKSFVCDLYKEAAEEYILLNRRIFELTDANEKQIMRISGASTVIKLNKGKNAVFKEGGLVFKGLPYSKLKSHIIKPSEKIREIREESIVMMFPKDFSLCFYKGISVSEALKNFYVKTSNKVNAQKDLQIEDLSNFVDSRMDNTQSITEGIDYSNRRPALYKKRTIVPIN</sequence>
<feature type="domain" description="Cyclic nucleotide-binding" evidence="1">
    <location>
        <begin position="86"/>
        <end position="132"/>
    </location>
</feature>
<dbReference type="Proteomes" id="UP000187209">
    <property type="component" value="Unassembled WGS sequence"/>
</dbReference>